<dbReference type="OrthoDB" id="5842974at2759"/>
<organism evidence="1 2">
    <name type="scientific">Ancylostoma caninum</name>
    <name type="common">Dog hookworm</name>
    <dbReference type="NCBI Taxonomy" id="29170"/>
    <lineage>
        <taxon>Eukaryota</taxon>
        <taxon>Metazoa</taxon>
        <taxon>Ecdysozoa</taxon>
        <taxon>Nematoda</taxon>
        <taxon>Chromadorea</taxon>
        <taxon>Rhabditida</taxon>
        <taxon>Rhabditina</taxon>
        <taxon>Rhabditomorpha</taxon>
        <taxon>Strongyloidea</taxon>
        <taxon>Ancylostomatidae</taxon>
        <taxon>Ancylostomatinae</taxon>
        <taxon>Ancylostoma</taxon>
    </lineage>
</organism>
<dbReference type="STRING" id="29170.A0A368F766"/>
<gene>
    <name evidence="1" type="ORF">ANCCAN_27548</name>
</gene>
<keyword evidence="2" id="KW-1185">Reference proteome</keyword>
<protein>
    <submittedName>
        <fullName evidence="1">Uncharacterized protein</fullName>
    </submittedName>
</protein>
<dbReference type="AlphaFoldDB" id="A0A368F766"/>
<dbReference type="PANTHER" id="PTHR47159">
    <property type="entry name" value="PROTEIN CBG07705-RELATED"/>
    <property type="match status" value="1"/>
</dbReference>
<reference evidence="1 2" key="1">
    <citation type="submission" date="2014-10" db="EMBL/GenBank/DDBJ databases">
        <title>Draft genome of the hookworm Ancylostoma caninum.</title>
        <authorList>
            <person name="Mitreva M."/>
        </authorList>
    </citation>
    <scope>NUCLEOTIDE SEQUENCE [LARGE SCALE GENOMIC DNA]</scope>
    <source>
        <strain evidence="1 2">Baltimore</strain>
    </source>
</reference>
<dbReference type="InterPro" id="IPR053302">
    <property type="entry name" value="CRAL-TRIO_domain"/>
</dbReference>
<dbReference type="InterPro" id="IPR036865">
    <property type="entry name" value="CRAL-TRIO_dom_sf"/>
</dbReference>
<dbReference type="Gene3D" id="3.40.525.10">
    <property type="entry name" value="CRAL-TRIO lipid binding domain"/>
    <property type="match status" value="1"/>
</dbReference>
<evidence type="ECO:0000313" key="1">
    <source>
        <dbReference type="EMBL" id="RCN26725.1"/>
    </source>
</evidence>
<accession>A0A368F766</accession>
<comment type="caution">
    <text evidence="1">The sequence shown here is derived from an EMBL/GenBank/DDBJ whole genome shotgun (WGS) entry which is preliminary data.</text>
</comment>
<name>A0A368F766_ANCCA</name>
<evidence type="ECO:0000313" key="2">
    <source>
        <dbReference type="Proteomes" id="UP000252519"/>
    </source>
</evidence>
<sequence length="109" mass="12348">MPLSADELAAVERVRVAANGKGHPYCEHDYNIHRWITAYGGDEEEAATVLKRHLNIREIMSLTTLPNSKGEDIDDEAEKYAPLTILGRNRMNDNKAWLLKISDVFISPR</sequence>
<proteinExistence type="predicted"/>
<dbReference type="EMBL" id="JOJR01006304">
    <property type="protein sequence ID" value="RCN26725.1"/>
    <property type="molecule type" value="Genomic_DNA"/>
</dbReference>
<dbReference type="Proteomes" id="UP000252519">
    <property type="component" value="Unassembled WGS sequence"/>
</dbReference>
<dbReference type="PANTHER" id="PTHR47159:SF2">
    <property type="entry name" value="CRAL-TRIO DOMAIN-CONTAINING PROTEIN"/>
    <property type="match status" value="1"/>
</dbReference>